<dbReference type="FunFam" id="3.40.1450.10:FF:000002">
    <property type="entry name" value="2,3-bisphosphoglycerate-independent phosphoglycerate mutase"/>
    <property type="match status" value="1"/>
</dbReference>
<dbReference type="SUPFAM" id="SSF64158">
    <property type="entry name" value="2,3-Bisphosphoglycerate-independent phosphoglycerate mutase, substrate-binding domain"/>
    <property type="match status" value="1"/>
</dbReference>
<feature type="binding site" evidence="9 13">
    <location>
        <position position="14"/>
    </location>
    <ligand>
        <name>Mn(2+)</name>
        <dbReference type="ChEBI" id="CHEBI:29035"/>
        <label>2</label>
    </ligand>
</feature>
<evidence type="ECO:0000256" key="2">
    <source>
        <dbReference type="ARBA" id="ARBA00002315"/>
    </source>
</evidence>
<proteinExistence type="inferred from homology"/>
<evidence type="ECO:0000256" key="11">
    <source>
        <dbReference type="PIRSR" id="PIRSR001492-1"/>
    </source>
</evidence>
<dbReference type="PANTHER" id="PTHR31637:SF0">
    <property type="entry name" value="2,3-BISPHOSPHOGLYCERATE-INDEPENDENT PHOSPHOGLYCERATE MUTASE"/>
    <property type="match status" value="1"/>
</dbReference>
<feature type="domain" description="BPG-independent PGAM N-terminal" evidence="15">
    <location>
        <begin position="84"/>
        <end position="295"/>
    </location>
</feature>
<comment type="catalytic activity">
    <reaction evidence="1 9">
        <text>(2R)-2-phosphoglycerate = (2R)-3-phosphoglycerate</text>
        <dbReference type="Rhea" id="RHEA:15901"/>
        <dbReference type="ChEBI" id="CHEBI:58272"/>
        <dbReference type="ChEBI" id="CHEBI:58289"/>
        <dbReference type="EC" id="5.4.2.12"/>
    </reaction>
</comment>
<feature type="binding site" evidence="9 12">
    <location>
        <begin position="258"/>
        <end position="261"/>
    </location>
    <ligand>
        <name>substrate</name>
    </ligand>
</feature>
<feature type="binding site" evidence="9 12">
    <location>
        <position position="186"/>
    </location>
    <ligand>
        <name>substrate</name>
    </ligand>
</feature>
<feature type="binding site" evidence="9 12">
    <location>
        <begin position="155"/>
        <end position="156"/>
    </location>
    <ligand>
        <name>substrate</name>
    </ligand>
</feature>
<evidence type="ECO:0000256" key="5">
    <source>
        <dbReference type="ARBA" id="ARBA00022723"/>
    </source>
</evidence>
<evidence type="ECO:0000259" key="14">
    <source>
        <dbReference type="Pfam" id="PF01676"/>
    </source>
</evidence>
<organism evidence="16 17">
    <name type="scientific">Deefgea piscis</name>
    <dbReference type="NCBI Taxonomy" id="2739061"/>
    <lineage>
        <taxon>Bacteria</taxon>
        <taxon>Pseudomonadati</taxon>
        <taxon>Pseudomonadota</taxon>
        <taxon>Betaproteobacteria</taxon>
        <taxon>Neisseriales</taxon>
        <taxon>Chitinibacteraceae</taxon>
        <taxon>Deefgea</taxon>
    </lineage>
</organism>
<evidence type="ECO:0000313" key="16">
    <source>
        <dbReference type="EMBL" id="QKJ66752.1"/>
    </source>
</evidence>
<evidence type="ECO:0000256" key="1">
    <source>
        <dbReference type="ARBA" id="ARBA00000370"/>
    </source>
</evidence>
<dbReference type="Pfam" id="PF06415">
    <property type="entry name" value="iPGM_N"/>
    <property type="match status" value="1"/>
</dbReference>
<dbReference type="EC" id="5.4.2.12" evidence="9 10"/>
<feature type="domain" description="Metalloenzyme" evidence="14">
    <location>
        <begin position="7"/>
        <end position="496"/>
    </location>
</feature>
<feature type="binding site" evidence="9 13">
    <location>
        <position position="460"/>
    </location>
    <ligand>
        <name>Mn(2+)</name>
        <dbReference type="ChEBI" id="CHEBI:29035"/>
        <label>1</label>
    </ligand>
</feature>
<evidence type="ECO:0000313" key="17">
    <source>
        <dbReference type="Proteomes" id="UP000504844"/>
    </source>
</evidence>
<evidence type="ECO:0000256" key="7">
    <source>
        <dbReference type="ARBA" id="ARBA00023211"/>
    </source>
</evidence>
<dbReference type="GO" id="GO:0005829">
    <property type="term" value="C:cytosol"/>
    <property type="evidence" value="ECO:0007669"/>
    <property type="project" value="TreeGrafter"/>
</dbReference>
<dbReference type="InterPro" id="IPR017850">
    <property type="entry name" value="Alkaline_phosphatase_core_sf"/>
</dbReference>
<reference evidence="16 17" key="1">
    <citation type="submission" date="2020-05" db="EMBL/GenBank/DDBJ databases">
        <title>Complete genome sequence of Deefgea sp. D17.</title>
        <authorList>
            <person name="Bae J.-W."/>
            <person name="Han J.E."/>
        </authorList>
    </citation>
    <scope>NUCLEOTIDE SEQUENCE [LARGE SCALE GENOMIC DNA]</scope>
    <source>
        <strain evidence="16 17">D17</strain>
    </source>
</reference>
<dbReference type="PIRSF" id="PIRSF001492">
    <property type="entry name" value="IPGAM"/>
    <property type="match status" value="1"/>
</dbReference>
<feature type="binding site" evidence="9 13">
    <location>
        <position position="441"/>
    </location>
    <ligand>
        <name>Mn(2+)</name>
        <dbReference type="ChEBI" id="CHEBI:29035"/>
        <label>2</label>
    </ligand>
</feature>
<feature type="binding site" evidence="9 13">
    <location>
        <position position="64"/>
    </location>
    <ligand>
        <name>Mn(2+)</name>
        <dbReference type="ChEBI" id="CHEBI:29035"/>
        <label>2</label>
    </ligand>
</feature>
<feature type="active site" description="Phosphoserine intermediate" evidence="9 11">
    <location>
        <position position="64"/>
    </location>
</feature>
<feature type="binding site" evidence="9 13">
    <location>
        <position position="442"/>
    </location>
    <ligand>
        <name>Mn(2+)</name>
        <dbReference type="ChEBI" id="CHEBI:29035"/>
        <label>2</label>
    </ligand>
</feature>
<dbReference type="KEGG" id="dee:HQN60_08580"/>
<comment type="similarity">
    <text evidence="4 9">Belongs to the BPG-independent phosphoglycerate mutase family.</text>
</comment>
<evidence type="ECO:0000256" key="12">
    <source>
        <dbReference type="PIRSR" id="PIRSR001492-2"/>
    </source>
</evidence>
<evidence type="ECO:0000256" key="10">
    <source>
        <dbReference type="NCBIfam" id="TIGR01307"/>
    </source>
</evidence>
<dbReference type="Proteomes" id="UP000504844">
    <property type="component" value="Chromosome"/>
</dbReference>
<dbReference type="PANTHER" id="PTHR31637">
    <property type="entry name" value="2,3-BISPHOSPHOGLYCERATE-INDEPENDENT PHOSPHOGLYCERATE MUTASE"/>
    <property type="match status" value="1"/>
</dbReference>
<dbReference type="GO" id="GO:0006096">
    <property type="term" value="P:glycolytic process"/>
    <property type="evidence" value="ECO:0007669"/>
    <property type="project" value="UniProtKB-UniRule"/>
</dbReference>
<feature type="binding site" evidence="9 12">
    <location>
        <position position="333"/>
    </location>
    <ligand>
        <name>substrate</name>
    </ligand>
</feature>
<dbReference type="GO" id="GO:0006007">
    <property type="term" value="P:glucose catabolic process"/>
    <property type="evidence" value="ECO:0007669"/>
    <property type="project" value="InterPro"/>
</dbReference>
<keyword evidence="8 9" id="KW-0413">Isomerase</keyword>
<evidence type="ECO:0000256" key="6">
    <source>
        <dbReference type="ARBA" id="ARBA00023152"/>
    </source>
</evidence>
<dbReference type="CDD" id="cd16010">
    <property type="entry name" value="iPGM"/>
    <property type="match status" value="1"/>
</dbReference>
<feature type="binding site" evidence="9 13">
    <location>
        <position position="400"/>
    </location>
    <ligand>
        <name>Mn(2+)</name>
        <dbReference type="ChEBI" id="CHEBI:29035"/>
        <label>1</label>
    </ligand>
</feature>
<dbReference type="SUPFAM" id="SSF53649">
    <property type="entry name" value="Alkaline phosphatase-like"/>
    <property type="match status" value="1"/>
</dbReference>
<dbReference type="GO" id="GO:0004619">
    <property type="term" value="F:phosphoglycerate mutase activity"/>
    <property type="evidence" value="ECO:0007669"/>
    <property type="project" value="UniProtKB-UniRule"/>
</dbReference>
<dbReference type="NCBIfam" id="TIGR01307">
    <property type="entry name" value="pgm_bpd_ind"/>
    <property type="match status" value="1"/>
</dbReference>
<dbReference type="InterPro" id="IPR006124">
    <property type="entry name" value="Metalloenzyme"/>
</dbReference>
<comment type="pathway">
    <text evidence="3 9">Carbohydrate degradation; glycolysis; pyruvate from D-glyceraldehyde 3-phosphate: step 3/5.</text>
</comment>
<comment type="cofactor">
    <cofactor evidence="9">
        <name>Mn(2+)</name>
        <dbReference type="ChEBI" id="CHEBI:29035"/>
    </cofactor>
    <text evidence="9">Binds 2 manganese ions per subunit.</text>
</comment>
<evidence type="ECO:0000259" key="15">
    <source>
        <dbReference type="Pfam" id="PF06415"/>
    </source>
</evidence>
<evidence type="ECO:0000256" key="13">
    <source>
        <dbReference type="PIRSR" id="PIRSR001492-3"/>
    </source>
</evidence>
<evidence type="ECO:0000256" key="4">
    <source>
        <dbReference type="ARBA" id="ARBA00008819"/>
    </source>
</evidence>
<feature type="binding site" evidence="9 12">
    <location>
        <position position="192"/>
    </location>
    <ligand>
        <name>substrate</name>
    </ligand>
</feature>
<dbReference type="InterPro" id="IPR036646">
    <property type="entry name" value="PGAM_B_sf"/>
</dbReference>
<protein>
    <recommendedName>
        <fullName evidence="9 10">2,3-bisphosphoglycerate-independent phosphoglycerate mutase</fullName>
        <shortName evidence="9">BPG-independent PGAM</shortName>
        <shortName evidence="9">Phosphoglyceromutase</shortName>
        <shortName evidence="9">iPGM</shortName>
        <ecNumber evidence="9 10">5.4.2.12</ecNumber>
    </recommendedName>
</protein>
<keyword evidence="6 9" id="KW-0324">Glycolysis</keyword>
<evidence type="ECO:0000256" key="9">
    <source>
        <dbReference type="HAMAP-Rule" id="MF_01038"/>
    </source>
</evidence>
<dbReference type="AlphaFoldDB" id="A0A6M8SND2"/>
<evidence type="ECO:0000256" key="3">
    <source>
        <dbReference type="ARBA" id="ARBA00004798"/>
    </source>
</evidence>
<gene>
    <name evidence="9" type="primary">gpmI</name>
    <name evidence="16" type="ORF">HQN60_08580</name>
</gene>
<dbReference type="EMBL" id="CP054143">
    <property type="protein sequence ID" value="QKJ66752.1"/>
    <property type="molecule type" value="Genomic_DNA"/>
</dbReference>
<accession>A0A6M8SND2</accession>
<dbReference type="Pfam" id="PF01676">
    <property type="entry name" value="Metalloenzyme"/>
    <property type="match status" value="1"/>
</dbReference>
<dbReference type="InterPro" id="IPR005995">
    <property type="entry name" value="Pgm_bpd_ind"/>
</dbReference>
<dbReference type="RefSeq" id="WP_173533256.1">
    <property type="nucleotide sequence ID" value="NZ_CP054143.1"/>
</dbReference>
<dbReference type="Gene3D" id="3.40.720.10">
    <property type="entry name" value="Alkaline Phosphatase, subunit A"/>
    <property type="match status" value="1"/>
</dbReference>
<dbReference type="Gene3D" id="3.40.1450.10">
    <property type="entry name" value="BPG-independent phosphoglycerate mutase, domain B"/>
    <property type="match status" value="1"/>
</dbReference>
<comment type="subunit">
    <text evidence="9">Monomer.</text>
</comment>
<dbReference type="InterPro" id="IPR011258">
    <property type="entry name" value="BPG-indep_PGM_N"/>
</dbReference>
<keyword evidence="5 9" id="KW-0479">Metal-binding</keyword>
<feature type="binding site" evidence="9 13">
    <location>
        <position position="404"/>
    </location>
    <ligand>
        <name>Mn(2+)</name>
        <dbReference type="ChEBI" id="CHEBI:29035"/>
        <label>1</label>
    </ligand>
</feature>
<comment type="function">
    <text evidence="2 9">Catalyzes the interconversion of 2-phosphoglycerate and 3-phosphoglycerate.</text>
</comment>
<dbReference type="GO" id="GO:0030145">
    <property type="term" value="F:manganese ion binding"/>
    <property type="evidence" value="ECO:0007669"/>
    <property type="project" value="UniProtKB-UniRule"/>
</dbReference>
<dbReference type="HAMAP" id="MF_01038">
    <property type="entry name" value="GpmI"/>
    <property type="match status" value="1"/>
</dbReference>
<sequence length="510" mass="55993">MTQKITPVLLLILDGFGYRTGGNDNAILHARKPHFDRLFSQYPFTTINASEQFVGLPAGQFGNSEVGHLNIGAGRIVQQDISRIDCDVAENTLKDNPVLKAAMDSAKDNHKALHIMGLMSDGGVHCHEAHVFALIKAAHEYGVQDIRVHAFLDGRDTPPRSAERYIDRLQAICDTNGAKIAGIVGRYWAMDRDNRWERVEPAYKLIVDGVGLYSAPTAIEGLKEAYLRDENDEFVSATVIGEPSQMADGDAVVFMNFRADRARQLTTALTAKDFQGFEHPQRQPQFAYFCTATDYGSAYDLPVAYTKPKVQNGFGEYVASLGLKQLRIAETEKYPHVTYFLSGGEEKEYAGEDRILVPSPKVATYDLKPEMSAHEVTEKLIEAINSQQYAAIICNYANGDMVGHSGIFDAAVKAVETLDQCVNKVVDAMLAAGGEVIITADHGNCEMMYDRDANQPHTQHTTDVVPFCYIGRKASLSAGGALKDIAPSLLAMMGVSQPNEMTGQSLIRFL</sequence>
<name>A0A6M8SND2_9NEIS</name>
<evidence type="ECO:0000256" key="8">
    <source>
        <dbReference type="ARBA" id="ARBA00023235"/>
    </source>
</evidence>
<keyword evidence="17" id="KW-1185">Reference proteome</keyword>
<keyword evidence="7 9" id="KW-0464">Manganese</keyword>
<feature type="binding site" evidence="9 12">
    <location>
        <position position="125"/>
    </location>
    <ligand>
        <name>substrate</name>
    </ligand>
</feature>
<dbReference type="UniPathway" id="UPA00109">
    <property type="reaction ID" value="UER00186"/>
</dbReference>